<proteinExistence type="inferred from homology"/>
<keyword evidence="4" id="KW-0804">Transcription</keyword>
<evidence type="ECO:0000256" key="1">
    <source>
        <dbReference type="ARBA" id="ARBA00011046"/>
    </source>
</evidence>
<dbReference type="Proteomes" id="UP000199656">
    <property type="component" value="Unassembled WGS sequence"/>
</dbReference>
<evidence type="ECO:0000256" key="2">
    <source>
        <dbReference type="ARBA" id="ARBA00023015"/>
    </source>
</evidence>
<keyword evidence="6" id="KW-1185">Reference proteome</keyword>
<dbReference type="SUPFAM" id="SSF46785">
    <property type="entry name" value="Winged helix' DNA-binding domain"/>
    <property type="match status" value="1"/>
</dbReference>
<dbReference type="Gene3D" id="1.10.10.10">
    <property type="entry name" value="Winged helix-like DNA-binding domain superfamily/Winged helix DNA-binding domain"/>
    <property type="match status" value="1"/>
</dbReference>
<dbReference type="InterPro" id="IPR036388">
    <property type="entry name" value="WH-like_DNA-bd_sf"/>
</dbReference>
<dbReference type="GO" id="GO:0045892">
    <property type="term" value="P:negative regulation of DNA-templated transcription"/>
    <property type="evidence" value="ECO:0007669"/>
    <property type="project" value="InterPro"/>
</dbReference>
<dbReference type="InterPro" id="IPR036390">
    <property type="entry name" value="WH_DNA-bd_sf"/>
</dbReference>
<dbReference type="EMBL" id="FNRL01000012">
    <property type="protein sequence ID" value="SEA68518.1"/>
    <property type="molecule type" value="Genomic_DNA"/>
</dbReference>
<dbReference type="InterPro" id="IPR005650">
    <property type="entry name" value="BlaI_family"/>
</dbReference>
<accession>A0A1H4D7G9</accession>
<organism evidence="5 6">
    <name type="scientific">Chitinophaga terrae</name>
    <name type="common">ex Kim and Jung 2007</name>
    <dbReference type="NCBI Taxonomy" id="408074"/>
    <lineage>
        <taxon>Bacteria</taxon>
        <taxon>Pseudomonadati</taxon>
        <taxon>Bacteroidota</taxon>
        <taxon>Chitinophagia</taxon>
        <taxon>Chitinophagales</taxon>
        <taxon>Chitinophagaceae</taxon>
        <taxon>Chitinophaga</taxon>
    </lineage>
</organism>
<evidence type="ECO:0000256" key="4">
    <source>
        <dbReference type="ARBA" id="ARBA00023163"/>
    </source>
</evidence>
<evidence type="ECO:0000313" key="5">
    <source>
        <dbReference type="EMBL" id="SEA68518.1"/>
    </source>
</evidence>
<name>A0A1H4D7G9_9BACT</name>
<dbReference type="RefSeq" id="WP_089762741.1">
    <property type="nucleotide sequence ID" value="NZ_BKAT01000018.1"/>
</dbReference>
<comment type="similarity">
    <text evidence="1">Belongs to the BlaI transcriptional regulatory family.</text>
</comment>
<gene>
    <name evidence="5" type="ORF">SAMN05660909_03010</name>
</gene>
<dbReference type="GO" id="GO:0003677">
    <property type="term" value="F:DNA binding"/>
    <property type="evidence" value="ECO:0007669"/>
    <property type="project" value="UniProtKB-KW"/>
</dbReference>
<sequence>MIIKPLTQAEENIMQIMWRLNRATVKEIIDEIPLPKPAYNTVSTVVRVLEKKKIIGHVSEGNSHIYYPLISEADYMHYSVDKVLRDYFKNSYKNLVSFLVEKQDMSSKDIAELEALIKTLKKGKS</sequence>
<reference evidence="6" key="1">
    <citation type="submission" date="2016-10" db="EMBL/GenBank/DDBJ databases">
        <authorList>
            <person name="Varghese N."/>
            <person name="Submissions S."/>
        </authorList>
    </citation>
    <scope>NUCLEOTIDE SEQUENCE [LARGE SCALE GENOMIC DNA]</scope>
    <source>
        <strain evidence="6">DSM 23920</strain>
    </source>
</reference>
<protein>
    <submittedName>
        <fullName evidence="5">Predicted transcriptional regulator</fullName>
    </submittedName>
</protein>
<dbReference type="Gene3D" id="1.10.4040.10">
    <property type="entry name" value="Penicillinase repressor domain"/>
    <property type="match status" value="1"/>
</dbReference>
<dbReference type="PIRSF" id="PIRSF019455">
    <property type="entry name" value="CopR_AtkY"/>
    <property type="match status" value="1"/>
</dbReference>
<keyword evidence="3" id="KW-0238">DNA-binding</keyword>
<dbReference type="AlphaFoldDB" id="A0A1H4D7G9"/>
<evidence type="ECO:0000256" key="3">
    <source>
        <dbReference type="ARBA" id="ARBA00023125"/>
    </source>
</evidence>
<dbReference type="Pfam" id="PF03965">
    <property type="entry name" value="Penicillinase_R"/>
    <property type="match status" value="1"/>
</dbReference>
<dbReference type="STRING" id="408074.SAMN05660909_03010"/>
<keyword evidence="2" id="KW-0805">Transcription regulation</keyword>
<evidence type="ECO:0000313" key="6">
    <source>
        <dbReference type="Proteomes" id="UP000199656"/>
    </source>
</evidence>
<dbReference type="OrthoDB" id="1098508at2"/>